<dbReference type="RefSeq" id="WP_187974684.1">
    <property type="nucleotide sequence ID" value="NZ_CP046884.1"/>
</dbReference>
<organism evidence="1 2">
    <name type="scientific">Corynebacterium poyangense</name>
    <dbReference type="NCBI Taxonomy" id="2684405"/>
    <lineage>
        <taxon>Bacteria</taxon>
        <taxon>Bacillati</taxon>
        <taxon>Actinomycetota</taxon>
        <taxon>Actinomycetes</taxon>
        <taxon>Mycobacteriales</taxon>
        <taxon>Corynebacteriaceae</taxon>
        <taxon>Corynebacterium</taxon>
    </lineage>
</organism>
<dbReference type="KEGG" id="cpoy:GP475_00240"/>
<evidence type="ECO:0000313" key="2">
    <source>
        <dbReference type="Proteomes" id="UP000516320"/>
    </source>
</evidence>
<dbReference type="Proteomes" id="UP000516320">
    <property type="component" value="Chromosome"/>
</dbReference>
<dbReference type="AlphaFoldDB" id="A0A7H0SL04"/>
<accession>A0A7H0SL04</accession>
<reference evidence="1 2" key="1">
    <citation type="submission" date="2019-12" db="EMBL/GenBank/DDBJ databases">
        <title>Corynebacterium sp. nov., isolated from feces of the Anser Albifrons in China.</title>
        <authorList>
            <person name="Liu Q."/>
        </authorList>
    </citation>
    <scope>NUCLEOTIDE SEQUENCE [LARGE SCALE GENOMIC DNA]</scope>
    <source>
        <strain evidence="1 2">4H37-19</strain>
    </source>
</reference>
<gene>
    <name evidence="1" type="ORF">GP475_00240</name>
</gene>
<keyword evidence="2" id="KW-1185">Reference proteome</keyword>
<name>A0A7H0SL04_9CORY</name>
<dbReference type="EMBL" id="CP046884">
    <property type="protein sequence ID" value="QNQ89229.1"/>
    <property type="molecule type" value="Genomic_DNA"/>
</dbReference>
<evidence type="ECO:0000313" key="1">
    <source>
        <dbReference type="EMBL" id="QNQ89229.1"/>
    </source>
</evidence>
<proteinExistence type="predicted"/>
<sequence length="90" mass="9717">MSSPEVRAVIGKLGVWAQVNHPVTTANLMRRLTSSKSHKHHSHQNISVEERRTGLDVAAKAAGIPQQVPPEDRLNGIALANRAARIPGTI</sequence>
<protein>
    <submittedName>
        <fullName evidence="1">Uncharacterized protein</fullName>
    </submittedName>
</protein>